<dbReference type="InterPro" id="IPR016032">
    <property type="entry name" value="Sig_transdc_resp-reg_C-effctor"/>
</dbReference>
<evidence type="ECO:0000256" key="2">
    <source>
        <dbReference type="ARBA" id="ARBA00023015"/>
    </source>
</evidence>
<organism evidence="7 8">
    <name type="scientific">Actinokineospora diospyrosa</name>
    <dbReference type="NCBI Taxonomy" id="103728"/>
    <lineage>
        <taxon>Bacteria</taxon>
        <taxon>Bacillati</taxon>
        <taxon>Actinomycetota</taxon>
        <taxon>Actinomycetes</taxon>
        <taxon>Pseudonocardiales</taxon>
        <taxon>Pseudonocardiaceae</taxon>
        <taxon>Actinokineospora</taxon>
    </lineage>
</organism>
<dbReference type="PROSITE" id="PS51755">
    <property type="entry name" value="OMPR_PHOB"/>
    <property type="match status" value="1"/>
</dbReference>
<dbReference type="InterPro" id="IPR051677">
    <property type="entry name" value="AfsR-DnrI-RedD_regulator"/>
</dbReference>
<comment type="similarity">
    <text evidence="1">Belongs to the AfsR/DnrI/RedD regulatory family.</text>
</comment>
<dbReference type="Pfam" id="PF00486">
    <property type="entry name" value="Trans_reg_C"/>
    <property type="match status" value="1"/>
</dbReference>
<dbReference type="Proteomes" id="UP001205185">
    <property type="component" value="Unassembled WGS sequence"/>
</dbReference>
<dbReference type="Gene3D" id="1.25.40.10">
    <property type="entry name" value="Tetratricopeptide repeat domain"/>
    <property type="match status" value="1"/>
</dbReference>
<dbReference type="GO" id="GO:0003677">
    <property type="term" value="F:DNA binding"/>
    <property type="evidence" value="ECO:0007669"/>
    <property type="project" value="UniProtKB-KW"/>
</dbReference>
<gene>
    <name evidence="7" type="ORF">LV75_005133</name>
</gene>
<name>A0ABT1IIW9_9PSEU</name>
<evidence type="ECO:0000256" key="3">
    <source>
        <dbReference type="ARBA" id="ARBA00023125"/>
    </source>
</evidence>
<comment type="caution">
    <text evidence="7">The sequence shown here is derived from an EMBL/GenBank/DDBJ whole genome shotgun (WGS) entry which is preliminary data.</text>
</comment>
<dbReference type="InterPro" id="IPR001867">
    <property type="entry name" value="OmpR/PhoB-type_DNA-bd"/>
</dbReference>
<evidence type="ECO:0000259" key="6">
    <source>
        <dbReference type="PROSITE" id="PS51755"/>
    </source>
</evidence>
<dbReference type="PANTHER" id="PTHR35807">
    <property type="entry name" value="TRANSCRIPTIONAL REGULATOR REDD-RELATED"/>
    <property type="match status" value="1"/>
</dbReference>
<evidence type="ECO:0000256" key="4">
    <source>
        <dbReference type="ARBA" id="ARBA00023163"/>
    </source>
</evidence>
<dbReference type="EMBL" id="JAMTCO010000013">
    <property type="protein sequence ID" value="MCP2272607.1"/>
    <property type="molecule type" value="Genomic_DNA"/>
</dbReference>
<keyword evidence="3 5" id="KW-0238">DNA-binding</keyword>
<dbReference type="SUPFAM" id="SSF48452">
    <property type="entry name" value="TPR-like"/>
    <property type="match status" value="1"/>
</dbReference>
<dbReference type="InterPro" id="IPR005158">
    <property type="entry name" value="BTAD"/>
</dbReference>
<dbReference type="PANTHER" id="PTHR35807:SF1">
    <property type="entry name" value="TRANSCRIPTIONAL REGULATOR REDD"/>
    <property type="match status" value="1"/>
</dbReference>
<protein>
    <submittedName>
        <fullName evidence="7">DNA-binding transcriptional activator of the SARP family</fullName>
    </submittedName>
</protein>
<keyword evidence="2" id="KW-0805">Transcription regulation</keyword>
<sequence>MPSLYGVGREFDVDGVVDFAESEDPTGELPWSTAAGVRLGLLGPLTVTVDGREVRPSAGKQRQVLALLALHRNRVVPVDSIVREVWHDNPPRSALTALQTYIGQIRQMFAECLRVDRKEVAANRLVTEADGYRLLVEPHELDLHTFETRVVRARAGIAVGDLDAARRDLSTALRCWRGDPLDNVKKGPILHCWARGVADLRLSMLERWIEVNMAGGMHRDMHAEITPLCAEHPLHEGFQALLMMILYRCGRSAAALDSFLRFRARIMDELGVEPSPRLVGLYQSILIGDTVHEPLSATAVPVA</sequence>
<dbReference type="InterPro" id="IPR011990">
    <property type="entry name" value="TPR-like_helical_dom_sf"/>
</dbReference>
<dbReference type="Gene3D" id="1.10.10.10">
    <property type="entry name" value="Winged helix-like DNA-binding domain superfamily/Winged helix DNA-binding domain"/>
    <property type="match status" value="1"/>
</dbReference>
<dbReference type="Pfam" id="PF03704">
    <property type="entry name" value="BTAD"/>
    <property type="match status" value="1"/>
</dbReference>
<keyword evidence="4" id="KW-0804">Transcription</keyword>
<dbReference type="CDD" id="cd15831">
    <property type="entry name" value="BTAD"/>
    <property type="match status" value="1"/>
</dbReference>
<evidence type="ECO:0000256" key="1">
    <source>
        <dbReference type="ARBA" id="ARBA00005820"/>
    </source>
</evidence>
<evidence type="ECO:0000313" key="7">
    <source>
        <dbReference type="EMBL" id="MCP2272607.1"/>
    </source>
</evidence>
<feature type="DNA-binding region" description="OmpR/PhoB-type" evidence="5">
    <location>
        <begin position="26"/>
        <end position="136"/>
    </location>
</feature>
<evidence type="ECO:0000256" key="5">
    <source>
        <dbReference type="PROSITE-ProRule" id="PRU01091"/>
    </source>
</evidence>
<keyword evidence="8" id="KW-1185">Reference proteome</keyword>
<dbReference type="SUPFAM" id="SSF46894">
    <property type="entry name" value="C-terminal effector domain of the bipartite response regulators"/>
    <property type="match status" value="1"/>
</dbReference>
<feature type="domain" description="OmpR/PhoB-type" evidence="6">
    <location>
        <begin position="26"/>
        <end position="136"/>
    </location>
</feature>
<reference evidence="7 8" key="1">
    <citation type="submission" date="2022-06" db="EMBL/GenBank/DDBJ databases">
        <title>Genomic Encyclopedia of Archaeal and Bacterial Type Strains, Phase II (KMG-II): from individual species to whole genera.</title>
        <authorList>
            <person name="Goeker M."/>
        </authorList>
    </citation>
    <scope>NUCLEOTIDE SEQUENCE [LARGE SCALE GENOMIC DNA]</scope>
    <source>
        <strain evidence="7 8">DSM 44255</strain>
    </source>
</reference>
<proteinExistence type="inferred from homology"/>
<evidence type="ECO:0000313" key="8">
    <source>
        <dbReference type="Proteomes" id="UP001205185"/>
    </source>
</evidence>
<dbReference type="SMART" id="SM00862">
    <property type="entry name" value="Trans_reg_C"/>
    <property type="match status" value="1"/>
</dbReference>
<dbReference type="SMART" id="SM01043">
    <property type="entry name" value="BTAD"/>
    <property type="match status" value="1"/>
</dbReference>
<accession>A0ABT1IIW9</accession>
<dbReference type="InterPro" id="IPR036388">
    <property type="entry name" value="WH-like_DNA-bd_sf"/>
</dbReference>